<name>A0A5K3G0X4_MESCO</name>
<evidence type="ECO:0000313" key="1">
    <source>
        <dbReference type="WBParaSite" id="MCU_013970-RA"/>
    </source>
</evidence>
<dbReference type="AlphaFoldDB" id="A0A5K3G0X4"/>
<dbReference type="WBParaSite" id="MCU_013970-RA">
    <property type="protein sequence ID" value="MCU_013970-RA"/>
    <property type="gene ID" value="MCU_013970"/>
</dbReference>
<proteinExistence type="predicted"/>
<sequence>VLHGLIEVGGYVLLKLYKRQARRLFKHILDTLKASKSTSQSVPELALITCVEQYLETETALDGGYGVLLDSFWN</sequence>
<reference evidence="1" key="1">
    <citation type="submission" date="2019-11" db="UniProtKB">
        <authorList>
            <consortium name="WormBaseParasite"/>
        </authorList>
    </citation>
    <scope>IDENTIFICATION</scope>
</reference>
<accession>A0A5K3G0X4</accession>
<organism evidence="1">
    <name type="scientific">Mesocestoides corti</name>
    <name type="common">Flatworm</name>
    <dbReference type="NCBI Taxonomy" id="53468"/>
    <lineage>
        <taxon>Eukaryota</taxon>
        <taxon>Metazoa</taxon>
        <taxon>Spiralia</taxon>
        <taxon>Lophotrochozoa</taxon>
        <taxon>Platyhelminthes</taxon>
        <taxon>Cestoda</taxon>
        <taxon>Eucestoda</taxon>
        <taxon>Cyclophyllidea</taxon>
        <taxon>Mesocestoididae</taxon>
        <taxon>Mesocestoides</taxon>
    </lineage>
</organism>
<protein>
    <submittedName>
        <fullName evidence="1">PI3K/PI4K domain-containing protein</fullName>
    </submittedName>
</protein>